<evidence type="ECO:0000256" key="1">
    <source>
        <dbReference type="SAM" id="MobiDB-lite"/>
    </source>
</evidence>
<reference evidence="3 4" key="1">
    <citation type="journal article" date="2024" name="Int. J. Syst. Evol. Microbiol.">
        <title>Paenibacillus hexagrammi sp. nov., a novel bacterium isolated from the gut content of Hexagrammos agrammus.</title>
        <authorList>
            <person name="Jung H.K."/>
            <person name="Kim D.G."/>
            <person name="Zin H."/>
            <person name="Park J."/>
            <person name="Jung H."/>
            <person name="Kim Y.O."/>
            <person name="Kong H.J."/>
            <person name="Kim J.W."/>
            <person name="Kim Y.S."/>
        </authorList>
    </citation>
    <scope>NUCLEOTIDE SEQUENCE [LARGE SCALE GENOMIC DNA]</scope>
    <source>
        <strain evidence="3 4">YPD9-1</strain>
    </source>
</reference>
<proteinExistence type="predicted"/>
<protein>
    <submittedName>
        <fullName evidence="3">Uncharacterized protein</fullName>
    </submittedName>
</protein>
<evidence type="ECO:0000313" key="3">
    <source>
        <dbReference type="EMBL" id="UJF31760.1"/>
    </source>
</evidence>
<accession>A0ABY3SEA4</accession>
<dbReference type="Proteomes" id="UP001649230">
    <property type="component" value="Chromosome"/>
</dbReference>
<dbReference type="EMBL" id="CP090978">
    <property type="protein sequence ID" value="UJF31760.1"/>
    <property type="molecule type" value="Genomic_DNA"/>
</dbReference>
<keyword evidence="4" id="KW-1185">Reference proteome</keyword>
<feature type="compositionally biased region" description="Low complexity" evidence="1">
    <location>
        <begin position="24"/>
        <end position="42"/>
    </location>
</feature>
<feature type="signal peptide" evidence="2">
    <location>
        <begin position="1"/>
        <end position="25"/>
    </location>
</feature>
<evidence type="ECO:0000256" key="2">
    <source>
        <dbReference type="SAM" id="SignalP"/>
    </source>
</evidence>
<feature type="chain" id="PRO_5047508265" evidence="2">
    <location>
        <begin position="26"/>
        <end position="49"/>
    </location>
</feature>
<name>A0ABY3SEA4_9BACL</name>
<keyword evidence="2" id="KW-0732">Signal</keyword>
<feature type="region of interest" description="Disordered" evidence="1">
    <location>
        <begin position="24"/>
        <end position="49"/>
    </location>
</feature>
<dbReference type="PROSITE" id="PS51257">
    <property type="entry name" value="PROKAR_LIPOPROTEIN"/>
    <property type="match status" value="1"/>
</dbReference>
<organism evidence="3 4">
    <name type="scientific">Paenibacillus hexagrammi</name>
    <dbReference type="NCBI Taxonomy" id="2908839"/>
    <lineage>
        <taxon>Bacteria</taxon>
        <taxon>Bacillati</taxon>
        <taxon>Bacillota</taxon>
        <taxon>Bacilli</taxon>
        <taxon>Bacillales</taxon>
        <taxon>Paenibacillaceae</taxon>
        <taxon>Paenibacillus</taxon>
    </lineage>
</organism>
<sequence>MKQKLAMITAAITAMALVAGCSSEADSTSTSASPAAQSGTSALSGKLLF</sequence>
<gene>
    <name evidence="3" type="ORF">L0M14_18520</name>
</gene>
<evidence type="ECO:0000313" key="4">
    <source>
        <dbReference type="Proteomes" id="UP001649230"/>
    </source>
</evidence>
<dbReference type="RefSeq" id="WP_235118105.1">
    <property type="nucleotide sequence ID" value="NZ_CP090978.1"/>
</dbReference>